<protein>
    <submittedName>
        <fullName evidence="1 3">Uncharacterized protein</fullName>
    </submittedName>
</protein>
<evidence type="ECO:0000313" key="1">
    <source>
        <dbReference type="EMBL" id="VDO84790.1"/>
    </source>
</evidence>
<dbReference type="AlphaFoldDB" id="A0A183JMA8"/>
<gene>
    <name evidence="1" type="ORF">SCUD_LOCUS3840</name>
</gene>
<reference evidence="1 2" key="2">
    <citation type="submission" date="2018-11" db="EMBL/GenBank/DDBJ databases">
        <authorList>
            <consortium name="Pathogen Informatics"/>
        </authorList>
    </citation>
    <scope>NUCLEOTIDE SEQUENCE [LARGE SCALE GENOMIC DNA]</scope>
    <source>
        <strain evidence="1">Dakar</strain>
        <strain evidence="2">Dakar, Senegal</strain>
    </source>
</reference>
<name>A0A183JMA8_9TREM</name>
<proteinExistence type="predicted"/>
<accession>A0A183JMA8</accession>
<sequence>MFRLTQVGPHLFSVQVDLCTSELVFIFVFNRYVYFRSSCIQVGTCLVN</sequence>
<dbReference type="Proteomes" id="UP000279833">
    <property type="component" value="Unassembled WGS sequence"/>
</dbReference>
<evidence type="ECO:0000313" key="2">
    <source>
        <dbReference type="Proteomes" id="UP000279833"/>
    </source>
</evidence>
<organism evidence="3">
    <name type="scientific">Schistosoma curassoni</name>
    <dbReference type="NCBI Taxonomy" id="6186"/>
    <lineage>
        <taxon>Eukaryota</taxon>
        <taxon>Metazoa</taxon>
        <taxon>Spiralia</taxon>
        <taxon>Lophotrochozoa</taxon>
        <taxon>Platyhelminthes</taxon>
        <taxon>Trematoda</taxon>
        <taxon>Digenea</taxon>
        <taxon>Strigeidida</taxon>
        <taxon>Schistosomatoidea</taxon>
        <taxon>Schistosomatidae</taxon>
        <taxon>Schistosoma</taxon>
    </lineage>
</organism>
<evidence type="ECO:0000313" key="3">
    <source>
        <dbReference type="WBParaSite" id="SCUD_0000384001-mRNA-1"/>
    </source>
</evidence>
<keyword evidence="2" id="KW-1185">Reference proteome</keyword>
<reference evidence="3" key="1">
    <citation type="submission" date="2016-06" db="UniProtKB">
        <authorList>
            <consortium name="WormBaseParasite"/>
        </authorList>
    </citation>
    <scope>IDENTIFICATION</scope>
</reference>
<dbReference type="WBParaSite" id="SCUD_0000384001-mRNA-1">
    <property type="protein sequence ID" value="SCUD_0000384001-mRNA-1"/>
    <property type="gene ID" value="SCUD_0000384001"/>
</dbReference>
<dbReference type="EMBL" id="UZAK01004582">
    <property type="protein sequence ID" value="VDO84790.1"/>
    <property type="molecule type" value="Genomic_DNA"/>
</dbReference>